<organism evidence="3 4">
    <name type="scientific">Neorhodopirellula pilleata</name>
    <dbReference type="NCBI Taxonomy" id="2714738"/>
    <lineage>
        <taxon>Bacteria</taxon>
        <taxon>Pseudomonadati</taxon>
        <taxon>Planctomycetota</taxon>
        <taxon>Planctomycetia</taxon>
        <taxon>Pirellulales</taxon>
        <taxon>Pirellulaceae</taxon>
        <taxon>Neorhodopirellula</taxon>
    </lineage>
</organism>
<dbReference type="PANTHER" id="PTHR23308">
    <property type="entry name" value="NUCLEAR INHIBITOR OF PROTEIN PHOSPHATASE-1"/>
    <property type="match status" value="1"/>
</dbReference>
<gene>
    <name evidence="3" type="ORF">Pla100_06180</name>
</gene>
<dbReference type="RefSeq" id="WP_146576159.1">
    <property type="nucleotide sequence ID" value="NZ_SJPM01000001.1"/>
</dbReference>
<keyword evidence="4" id="KW-1185">Reference proteome</keyword>
<evidence type="ECO:0000259" key="2">
    <source>
        <dbReference type="PROSITE" id="PS50006"/>
    </source>
</evidence>
<feature type="region of interest" description="Disordered" evidence="1">
    <location>
        <begin position="245"/>
        <end position="303"/>
    </location>
</feature>
<dbReference type="OrthoDB" id="9807521at2"/>
<dbReference type="CDD" id="cd00060">
    <property type="entry name" value="FHA"/>
    <property type="match status" value="2"/>
</dbReference>
<dbReference type="EMBL" id="SJPM01000001">
    <property type="protein sequence ID" value="TWU03688.1"/>
    <property type="molecule type" value="Genomic_DNA"/>
</dbReference>
<dbReference type="InterPro" id="IPR008984">
    <property type="entry name" value="SMAD_FHA_dom_sf"/>
</dbReference>
<name>A0A5C6AVR1_9BACT</name>
<dbReference type="SUPFAM" id="SSF49879">
    <property type="entry name" value="SMAD/FHA domain"/>
    <property type="match status" value="2"/>
</dbReference>
<comment type="caution">
    <text evidence="3">The sequence shown here is derived from an EMBL/GenBank/DDBJ whole genome shotgun (WGS) entry which is preliminary data.</text>
</comment>
<dbReference type="SMART" id="SM00240">
    <property type="entry name" value="FHA"/>
    <property type="match status" value="2"/>
</dbReference>
<feature type="domain" description="FHA" evidence="2">
    <location>
        <begin position="87"/>
        <end position="138"/>
    </location>
</feature>
<protein>
    <submittedName>
        <fullName evidence="3">FHA domain protein</fullName>
    </submittedName>
</protein>
<dbReference type="AlphaFoldDB" id="A0A5C6AVR1"/>
<evidence type="ECO:0000313" key="4">
    <source>
        <dbReference type="Proteomes" id="UP000316213"/>
    </source>
</evidence>
<dbReference type="Pfam" id="PF00498">
    <property type="entry name" value="FHA"/>
    <property type="match status" value="2"/>
</dbReference>
<dbReference type="PROSITE" id="PS50006">
    <property type="entry name" value="FHA_DOMAIN"/>
    <property type="match status" value="2"/>
</dbReference>
<dbReference type="InterPro" id="IPR050923">
    <property type="entry name" value="Cell_Proc_Reg/RNA_Proc"/>
</dbReference>
<dbReference type="Proteomes" id="UP000316213">
    <property type="component" value="Unassembled WGS sequence"/>
</dbReference>
<dbReference type="Gene3D" id="2.60.200.20">
    <property type="match status" value="2"/>
</dbReference>
<feature type="compositionally biased region" description="Polar residues" evidence="1">
    <location>
        <begin position="287"/>
        <end position="301"/>
    </location>
</feature>
<proteinExistence type="predicted"/>
<evidence type="ECO:0000256" key="1">
    <source>
        <dbReference type="SAM" id="MobiDB-lite"/>
    </source>
</evidence>
<evidence type="ECO:0000313" key="3">
    <source>
        <dbReference type="EMBL" id="TWU03688.1"/>
    </source>
</evidence>
<accession>A0A5C6AVR1</accession>
<feature type="domain" description="FHA" evidence="2">
    <location>
        <begin position="6"/>
        <end position="55"/>
    </location>
</feature>
<reference evidence="3 4" key="1">
    <citation type="submission" date="2019-02" db="EMBL/GenBank/DDBJ databases">
        <title>Deep-cultivation of Planctomycetes and their phenomic and genomic characterization uncovers novel biology.</title>
        <authorList>
            <person name="Wiegand S."/>
            <person name="Jogler M."/>
            <person name="Boedeker C."/>
            <person name="Pinto D."/>
            <person name="Vollmers J."/>
            <person name="Rivas-Marin E."/>
            <person name="Kohn T."/>
            <person name="Peeters S.H."/>
            <person name="Heuer A."/>
            <person name="Rast P."/>
            <person name="Oberbeckmann S."/>
            <person name="Bunk B."/>
            <person name="Jeske O."/>
            <person name="Meyerdierks A."/>
            <person name="Storesund J.E."/>
            <person name="Kallscheuer N."/>
            <person name="Luecker S."/>
            <person name="Lage O.M."/>
            <person name="Pohl T."/>
            <person name="Merkel B.J."/>
            <person name="Hornburger P."/>
            <person name="Mueller R.-W."/>
            <person name="Bruemmer F."/>
            <person name="Labrenz M."/>
            <person name="Spormann A.M."/>
            <person name="Op Den Camp H."/>
            <person name="Overmann J."/>
            <person name="Amann R."/>
            <person name="Jetten M.S.M."/>
            <person name="Mascher T."/>
            <person name="Medema M.H."/>
            <person name="Devos D.P."/>
            <person name="Kaster A.-K."/>
            <person name="Ovreas L."/>
            <person name="Rohde M."/>
            <person name="Galperin M.Y."/>
            <person name="Jogler C."/>
        </authorList>
    </citation>
    <scope>NUCLEOTIDE SEQUENCE [LARGE SCALE GENOMIC DNA]</scope>
    <source>
        <strain evidence="3 4">Pla100</strain>
    </source>
</reference>
<sequence>MMTSTWTLGGDSSCDVWIRSSAVAPVHCRLNRHPSGFQLEDLGSSTGTTVNQNVVSQPTPCRPSDHIRLAGVIEMPWPDPSLAKLAIRIGYASENDYLIAHDEAVSGRHAMLILDPNQQILLIDCGSTNGTWVDNHRVKSVVISADEPFQVGVTQLTARSVFGQTGHGHLIAEPPASEITDIAPNHRSDWWYAGILVATLLVAGLSAWSLLKTGSNSTFDAKPEVASGNGPSSIVPASIVPASIVPSGDTRAGDTTGPSTIVVAQSDPDDTEESPANPPQDSDRARPNQNETKTTAAQGPNVSARANIDQSMYLIVIETETHLFDFAVAWEAAPHLLLTNAHVIESLENNRYQFFVVRVFDQWERVVESTGVHDTYRTCVAELAEFAGQSETVRKEIQQLSNDGAAKSEVEPLINRLRELRRSEYWLRLKADSYDVGWIRVNSATTEKSIYLPQQGKSPIQAKKRLQLRHPSIESDAAYYEAGESREIGQYGIEVNEMLITDDSSAPLSWLATFDSQSDDWRYFLFDGCPIVDLRGGVAGMYRGPERAPSDNATEGKPAKLHLITRAAIQQAIEQAESSKP</sequence>
<dbReference type="InterPro" id="IPR000253">
    <property type="entry name" value="FHA_dom"/>
</dbReference>